<feature type="transmembrane region" description="Helical" evidence="1">
    <location>
        <begin position="37"/>
        <end position="59"/>
    </location>
</feature>
<keyword evidence="1" id="KW-0812">Transmembrane</keyword>
<dbReference type="AlphaFoldDB" id="A0A1C7LY48"/>
<keyword evidence="3" id="KW-1185">Reference proteome</keyword>
<keyword evidence="1" id="KW-1133">Transmembrane helix</keyword>
<name>A0A1C7LY48_GRIFR</name>
<dbReference type="Proteomes" id="UP000092993">
    <property type="component" value="Unassembled WGS sequence"/>
</dbReference>
<dbReference type="OrthoDB" id="422086at2759"/>
<evidence type="ECO:0000313" key="2">
    <source>
        <dbReference type="EMBL" id="OBZ69398.1"/>
    </source>
</evidence>
<keyword evidence="1" id="KW-0472">Membrane</keyword>
<dbReference type="EMBL" id="LUGG01000017">
    <property type="protein sequence ID" value="OBZ69398.1"/>
    <property type="molecule type" value="Genomic_DNA"/>
</dbReference>
<organism evidence="2 3">
    <name type="scientific">Grifola frondosa</name>
    <name type="common">Maitake</name>
    <name type="synonym">Polyporus frondosus</name>
    <dbReference type="NCBI Taxonomy" id="5627"/>
    <lineage>
        <taxon>Eukaryota</taxon>
        <taxon>Fungi</taxon>
        <taxon>Dikarya</taxon>
        <taxon>Basidiomycota</taxon>
        <taxon>Agaricomycotina</taxon>
        <taxon>Agaricomycetes</taxon>
        <taxon>Polyporales</taxon>
        <taxon>Grifolaceae</taxon>
        <taxon>Grifola</taxon>
    </lineage>
</organism>
<evidence type="ECO:0000313" key="3">
    <source>
        <dbReference type="Proteomes" id="UP000092993"/>
    </source>
</evidence>
<evidence type="ECO:0000256" key="1">
    <source>
        <dbReference type="SAM" id="Phobius"/>
    </source>
</evidence>
<gene>
    <name evidence="2" type="ORF">A0H81_10672</name>
</gene>
<dbReference type="Gene3D" id="1.20.120.1630">
    <property type="match status" value="1"/>
</dbReference>
<protein>
    <recommendedName>
        <fullName evidence="4">Protein-S-isoprenylcysteine O-methyltransferase</fullName>
    </recommendedName>
</protein>
<sequence>MVRHPIYSAVLVVAVGIVMLQLSPGSCWEAFGVWRCAMGVLCALGWISVWIMFGVGIVARTTVEDRVLKEAFGKEWEEWAKLTPYRLLPRIY</sequence>
<evidence type="ECO:0008006" key="4">
    <source>
        <dbReference type="Google" id="ProtNLM"/>
    </source>
</evidence>
<accession>A0A1C7LY48</accession>
<comment type="caution">
    <text evidence="2">The sequence shown here is derived from an EMBL/GenBank/DDBJ whole genome shotgun (WGS) entry which is preliminary data.</text>
</comment>
<reference evidence="2 3" key="1">
    <citation type="submission" date="2016-03" db="EMBL/GenBank/DDBJ databases">
        <title>Whole genome sequencing of Grifola frondosa 9006-11.</title>
        <authorList>
            <person name="Min B."/>
            <person name="Park H."/>
            <person name="Kim J.-G."/>
            <person name="Cho H."/>
            <person name="Oh Y.-L."/>
            <person name="Kong W.-S."/>
            <person name="Choi I.-G."/>
        </authorList>
    </citation>
    <scope>NUCLEOTIDE SEQUENCE [LARGE SCALE GENOMIC DNA]</scope>
    <source>
        <strain evidence="2 3">9006-11</strain>
    </source>
</reference>
<proteinExistence type="predicted"/>